<feature type="compositionally biased region" description="Polar residues" evidence="1">
    <location>
        <begin position="1"/>
        <end position="13"/>
    </location>
</feature>
<proteinExistence type="predicted"/>
<feature type="region of interest" description="Disordered" evidence="1">
    <location>
        <begin position="1"/>
        <end position="32"/>
    </location>
</feature>
<dbReference type="AlphaFoldDB" id="H9BWJ8"/>
<sequence length="347" mass="35287">MTNDVGNSTSPATGTPALAPVGDPTEPHPVETDSFSQLIGGAVRKGELAAIPSAAWGVPAAGVAGFAFVSSEKGLIRNLSPMGRVGALAGKTMPKLTPALIFGIAGPGIADAVSMVLPNIVKPYKKDMSTKDKDGVKIQRGSAAGVATTGVAAAVWWKKPDLFTNKNMFGKFVGGISDVDVTLADGSKGRALPKWMPESMSMRKTMKIGNSSLAGVAKSAGGIAVAGLAGAAIFNAVRGDVDGAKDWASYAGLGVFATMAVAGVIAMKGKPAAAHGVVAGAGSTSKIRLPQLSPEFIKWIKSFATIAAPLSVVPAASAAYNHYDVQDAFGNLVNGKKKRAPTRKTTK</sequence>
<feature type="transmembrane region" description="Helical" evidence="2">
    <location>
        <begin position="247"/>
        <end position="266"/>
    </location>
</feature>
<evidence type="ECO:0000313" key="3">
    <source>
        <dbReference type="EMBL" id="AFD03170.1"/>
    </source>
</evidence>
<keyword evidence="2" id="KW-1133">Transmembrane helix</keyword>
<name>H9BWJ8_9BACT</name>
<dbReference type="EMBL" id="JQ085817">
    <property type="protein sequence ID" value="AFD03170.1"/>
    <property type="molecule type" value="Genomic_DNA"/>
</dbReference>
<feature type="transmembrane region" description="Helical" evidence="2">
    <location>
        <begin position="212"/>
        <end position="235"/>
    </location>
</feature>
<protein>
    <submittedName>
        <fullName evidence="3">Uncharacterized protein</fullName>
    </submittedName>
</protein>
<keyword evidence="2" id="KW-0812">Transmembrane</keyword>
<keyword evidence="2" id="KW-0472">Membrane</keyword>
<evidence type="ECO:0000256" key="2">
    <source>
        <dbReference type="SAM" id="Phobius"/>
    </source>
</evidence>
<organism evidence="3">
    <name type="scientific">uncultured bacterium W5-102b</name>
    <dbReference type="NCBI Taxonomy" id="1130996"/>
    <lineage>
        <taxon>Bacteria</taxon>
        <taxon>environmental samples</taxon>
    </lineage>
</organism>
<accession>H9BWJ8</accession>
<evidence type="ECO:0000256" key="1">
    <source>
        <dbReference type="SAM" id="MobiDB-lite"/>
    </source>
</evidence>
<reference evidence="3" key="1">
    <citation type="submission" date="2011-11" db="EMBL/GenBank/DDBJ databases">
        <title>Construction and analysis of a metagenome of deep-sea sediment.</title>
        <authorList>
            <person name="Huo Y.-Y."/>
            <person name="Cheng H."/>
            <person name="Wu M."/>
        </authorList>
    </citation>
    <scope>NUCLEOTIDE SEQUENCE</scope>
</reference>
<feature type="transmembrane region" description="Helical" evidence="2">
    <location>
        <begin position="99"/>
        <end position="121"/>
    </location>
</feature>